<protein>
    <recommendedName>
        <fullName evidence="3">F-actin-capping protein subunit alpha</fullName>
    </recommendedName>
</protein>
<dbReference type="GO" id="GO:0051016">
    <property type="term" value="P:barbed-end actin filament capping"/>
    <property type="evidence" value="ECO:0007669"/>
    <property type="project" value="UniProtKB-UniRule"/>
</dbReference>
<dbReference type="PANTHER" id="PTHR10653">
    <property type="entry name" value="F-ACTIN-CAPPING PROTEIN SUBUNIT ALPHA"/>
    <property type="match status" value="1"/>
</dbReference>
<evidence type="ECO:0000256" key="2">
    <source>
        <dbReference type="ARBA" id="ARBA00023203"/>
    </source>
</evidence>
<dbReference type="Gene3D" id="3.90.1150.210">
    <property type="entry name" value="F-actin capping protein, beta subunit"/>
    <property type="match status" value="1"/>
</dbReference>
<dbReference type="GO" id="GO:0051015">
    <property type="term" value="F:actin filament binding"/>
    <property type="evidence" value="ECO:0007669"/>
    <property type="project" value="TreeGrafter"/>
</dbReference>
<organism evidence="4">
    <name type="scientific">Ditylum brightwellii</name>
    <dbReference type="NCBI Taxonomy" id="49249"/>
    <lineage>
        <taxon>Eukaryota</taxon>
        <taxon>Sar</taxon>
        <taxon>Stramenopiles</taxon>
        <taxon>Ochrophyta</taxon>
        <taxon>Bacillariophyta</taxon>
        <taxon>Mediophyceae</taxon>
        <taxon>Lithodesmiophycidae</taxon>
        <taxon>Lithodesmiales</taxon>
        <taxon>Lithodesmiaceae</taxon>
        <taxon>Ditylum</taxon>
    </lineage>
</organism>
<dbReference type="EMBL" id="HBGN01020455">
    <property type="protein sequence ID" value="CAD9333908.1"/>
    <property type="molecule type" value="Transcribed_RNA"/>
</dbReference>
<comment type="similarity">
    <text evidence="3">Belongs to the F-actin-capping protein alpha subunit family.</text>
</comment>
<evidence type="ECO:0000256" key="1">
    <source>
        <dbReference type="ARBA" id="ARBA00022467"/>
    </source>
</evidence>
<proteinExistence type="inferred from homology"/>
<dbReference type="GO" id="GO:0030863">
    <property type="term" value="C:cortical cytoskeleton"/>
    <property type="evidence" value="ECO:0007669"/>
    <property type="project" value="TreeGrafter"/>
</dbReference>
<keyword evidence="2 3" id="KW-0009">Actin-binding</keyword>
<sequence>MPATSDDERKNIVQKILLSSPPGQFDLILADLKIILSSSSPASVENVLSADFIDSIRKEYNLKTSRLILENVNAEEGEEDDAFANALKRAMDSYMLKNFPPNNNTSKTTTTGGGVTSKYKVSIKTPSTEYEIVTYAERIHLKNYHAGSWNAKWTISLNSTGSEAVVNGVVSIHSHTFEDGNVQLLSSHNLGPASSSSRSGDPVTLAMGIVSRIGHWEREDVQGILGEMYDDMSGGMLKSLRRVMPVMRTRMEWNVVPHRMVKTLMERKEE</sequence>
<reference evidence="4" key="1">
    <citation type="submission" date="2021-01" db="EMBL/GenBank/DDBJ databases">
        <authorList>
            <person name="Corre E."/>
            <person name="Pelletier E."/>
            <person name="Niang G."/>
            <person name="Scheremetjew M."/>
            <person name="Finn R."/>
            <person name="Kale V."/>
            <person name="Holt S."/>
            <person name="Cochrane G."/>
            <person name="Meng A."/>
            <person name="Brown T."/>
            <person name="Cohen L."/>
        </authorList>
    </citation>
    <scope>NUCLEOTIDE SEQUENCE</scope>
    <source>
        <strain evidence="4">Pop2</strain>
    </source>
</reference>
<dbReference type="PRINTS" id="PR00191">
    <property type="entry name" value="FACTINCAPA"/>
</dbReference>
<dbReference type="InterPro" id="IPR037282">
    <property type="entry name" value="CapZ_alpha/beta"/>
</dbReference>
<dbReference type="GO" id="GO:0030036">
    <property type="term" value="P:actin cytoskeleton organization"/>
    <property type="evidence" value="ECO:0007669"/>
    <property type="project" value="TreeGrafter"/>
</dbReference>
<dbReference type="SUPFAM" id="SSF90096">
    <property type="entry name" value="Subunits of heterodimeric actin filament capping protein Capz"/>
    <property type="match status" value="1"/>
</dbReference>
<dbReference type="PANTHER" id="PTHR10653:SF0">
    <property type="entry name" value="F-ACTIN-CAPPING PROTEIN SUBUNIT ALPHA"/>
    <property type="match status" value="1"/>
</dbReference>
<dbReference type="InterPro" id="IPR042276">
    <property type="entry name" value="CapZ_alpha/beta_2"/>
</dbReference>
<evidence type="ECO:0000256" key="3">
    <source>
        <dbReference type="RuleBase" id="RU365077"/>
    </source>
</evidence>
<evidence type="ECO:0000313" key="4">
    <source>
        <dbReference type="EMBL" id="CAD9333908.1"/>
    </source>
</evidence>
<accession>A0A6V2QTW8</accession>
<comment type="subunit">
    <text evidence="3">Heterodimer of an alpha and a beta subunit.</text>
</comment>
<dbReference type="Pfam" id="PF01267">
    <property type="entry name" value="F-actin_cap_A"/>
    <property type="match status" value="1"/>
</dbReference>
<comment type="function">
    <text evidence="3">F-actin-capping proteins bind in a Ca(2+)-independent manner to the fast growing ends of actin filaments (barbed end) thereby blocking the exchange of subunits at these ends. Unlike other capping proteins (such as gelsolin and severin), these proteins do not sever actin filaments.</text>
</comment>
<keyword evidence="1 3" id="KW-0117">Actin capping</keyword>
<name>A0A6V2QTW8_9STRA</name>
<dbReference type="AlphaFoldDB" id="A0A6V2QTW8"/>
<gene>
    <name evidence="4" type="ORF">DBRI1063_LOCUS13037</name>
</gene>
<dbReference type="GO" id="GO:0008290">
    <property type="term" value="C:F-actin capping protein complex"/>
    <property type="evidence" value="ECO:0007669"/>
    <property type="project" value="UniProtKB-UniRule"/>
</dbReference>
<dbReference type="InterPro" id="IPR002189">
    <property type="entry name" value="CapZ_alpha"/>
</dbReference>